<comment type="similarity">
    <text evidence="2">Belongs to the UPF0126 family.</text>
</comment>
<feature type="transmembrane region" description="Helical" evidence="7">
    <location>
        <begin position="179"/>
        <end position="197"/>
    </location>
</feature>
<proteinExistence type="inferred from homology"/>
<accession>A0ABP8TCV1</accession>
<evidence type="ECO:0000256" key="4">
    <source>
        <dbReference type="ARBA" id="ARBA00022692"/>
    </source>
</evidence>
<feature type="transmembrane region" description="Helical" evidence="7">
    <location>
        <begin position="97"/>
        <end position="116"/>
    </location>
</feature>
<evidence type="ECO:0000313" key="10">
    <source>
        <dbReference type="Proteomes" id="UP001500212"/>
    </source>
</evidence>
<sequence>MSSVHGTEVEYVVDLAGIFVFAVTGALVAVRKRFDVVGMAVLAEITALGGGVLRDLVIGAVPPAAFRDVGYTMVPLVATALTATWHPHLERIRRTVLVLDAAGLGLFSVAGAMKALTYGLGAPAAAALGVMTAIGGGILRDVLAREVPNVLHDRQLYIVPALIGAGTATGAYLLGARGYLVTLVTAALAFGVRLVALRLRWRMPRARGLEDRT</sequence>
<evidence type="ECO:0000256" key="7">
    <source>
        <dbReference type="SAM" id="Phobius"/>
    </source>
</evidence>
<feature type="transmembrane region" description="Helical" evidence="7">
    <location>
        <begin position="12"/>
        <end position="30"/>
    </location>
</feature>
<name>A0ABP8TCV1_9ACTN</name>
<keyword evidence="10" id="KW-1185">Reference proteome</keyword>
<dbReference type="RefSeq" id="WP_345347036.1">
    <property type="nucleotide sequence ID" value="NZ_BAABHJ010000001.1"/>
</dbReference>
<evidence type="ECO:0000313" key="9">
    <source>
        <dbReference type="EMBL" id="GAA4601412.1"/>
    </source>
</evidence>
<organism evidence="9 10">
    <name type="scientific">Actinoallomurus liliacearum</name>
    <dbReference type="NCBI Taxonomy" id="1080073"/>
    <lineage>
        <taxon>Bacteria</taxon>
        <taxon>Bacillati</taxon>
        <taxon>Actinomycetota</taxon>
        <taxon>Actinomycetes</taxon>
        <taxon>Streptosporangiales</taxon>
        <taxon>Thermomonosporaceae</taxon>
        <taxon>Actinoallomurus</taxon>
    </lineage>
</organism>
<evidence type="ECO:0000256" key="3">
    <source>
        <dbReference type="ARBA" id="ARBA00022475"/>
    </source>
</evidence>
<keyword evidence="4 7" id="KW-0812">Transmembrane</keyword>
<feature type="transmembrane region" description="Helical" evidence="7">
    <location>
        <begin position="122"/>
        <end position="143"/>
    </location>
</feature>
<comment type="subcellular location">
    <subcellularLocation>
        <location evidence="1">Cell membrane</location>
        <topology evidence="1">Multi-pass membrane protein</topology>
    </subcellularLocation>
</comment>
<dbReference type="PANTHER" id="PTHR30506:SF3">
    <property type="entry name" value="UPF0126 INNER MEMBRANE PROTEIN YADS-RELATED"/>
    <property type="match status" value="1"/>
</dbReference>
<evidence type="ECO:0000256" key="2">
    <source>
        <dbReference type="ARBA" id="ARBA00008193"/>
    </source>
</evidence>
<reference evidence="10" key="1">
    <citation type="journal article" date="2019" name="Int. J. Syst. Evol. Microbiol.">
        <title>The Global Catalogue of Microorganisms (GCM) 10K type strain sequencing project: providing services to taxonomists for standard genome sequencing and annotation.</title>
        <authorList>
            <consortium name="The Broad Institute Genomics Platform"/>
            <consortium name="The Broad Institute Genome Sequencing Center for Infectious Disease"/>
            <person name="Wu L."/>
            <person name="Ma J."/>
        </authorList>
    </citation>
    <scope>NUCLEOTIDE SEQUENCE [LARGE SCALE GENOMIC DNA]</scope>
    <source>
        <strain evidence="10">JCM 17938</strain>
    </source>
</reference>
<evidence type="ECO:0000259" key="8">
    <source>
        <dbReference type="Pfam" id="PF03458"/>
    </source>
</evidence>
<protein>
    <submittedName>
        <fullName evidence="9">Trimeric intracellular cation channel family protein</fullName>
    </submittedName>
</protein>
<evidence type="ECO:0000256" key="5">
    <source>
        <dbReference type="ARBA" id="ARBA00022989"/>
    </source>
</evidence>
<dbReference type="Pfam" id="PF03458">
    <property type="entry name" value="Gly_transporter"/>
    <property type="match status" value="2"/>
</dbReference>
<feature type="transmembrane region" description="Helical" evidence="7">
    <location>
        <begin position="69"/>
        <end position="85"/>
    </location>
</feature>
<feature type="transmembrane region" description="Helical" evidence="7">
    <location>
        <begin position="155"/>
        <end position="173"/>
    </location>
</feature>
<gene>
    <name evidence="9" type="ORF">GCM10023195_03570</name>
</gene>
<evidence type="ECO:0000256" key="1">
    <source>
        <dbReference type="ARBA" id="ARBA00004651"/>
    </source>
</evidence>
<keyword evidence="3" id="KW-1003">Cell membrane</keyword>
<keyword evidence="6 7" id="KW-0472">Membrane</keyword>
<evidence type="ECO:0000256" key="6">
    <source>
        <dbReference type="ARBA" id="ARBA00023136"/>
    </source>
</evidence>
<feature type="domain" description="Glycine transporter" evidence="8">
    <location>
        <begin position="12"/>
        <end position="86"/>
    </location>
</feature>
<comment type="caution">
    <text evidence="9">The sequence shown here is derived from an EMBL/GenBank/DDBJ whole genome shotgun (WGS) entry which is preliminary data.</text>
</comment>
<keyword evidence="5 7" id="KW-1133">Transmembrane helix</keyword>
<feature type="domain" description="Glycine transporter" evidence="8">
    <location>
        <begin position="98"/>
        <end position="169"/>
    </location>
</feature>
<dbReference type="Proteomes" id="UP001500212">
    <property type="component" value="Unassembled WGS sequence"/>
</dbReference>
<feature type="transmembrane region" description="Helical" evidence="7">
    <location>
        <begin position="37"/>
        <end position="57"/>
    </location>
</feature>
<dbReference type="InterPro" id="IPR005115">
    <property type="entry name" value="Gly_transporter"/>
</dbReference>
<dbReference type="PANTHER" id="PTHR30506">
    <property type="entry name" value="INNER MEMBRANE PROTEIN"/>
    <property type="match status" value="1"/>
</dbReference>
<dbReference type="EMBL" id="BAABHJ010000001">
    <property type="protein sequence ID" value="GAA4601412.1"/>
    <property type="molecule type" value="Genomic_DNA"/>
</dbReference>